<protein>
    <submittedName>
        <fullName evidence="2">SUMF1/EgtB/PvdO family nonheme iron enzyme</fullName>
    </submittedName>
</protein>
<feature type="domain" description="Sulfatase-modifying factor enzyme-like" evidence="1">
    <location>
        <begin position="37"/>
        <end position="262"/>
    </location>
</feature>
<dbReference type="InterPro" id="IPR042095">
    <property type="entry name" value="SUMF_sf"/>
</dbReference>
<dbReference type="GO" id="GO:0120147">
    <property type="term" value="F:formylglycine-generating oxidase activity"/>
    <property type="evidence" value="ECO:0007669"/>
    <property type="project" value="TreeGrafter"/>
</dbReference>
<dbReference type="PANTHER" id="PTHR23150">
    <property type="entry name" value="SULFATASE MODIFYING FACTOR 1, 2"/>
    <property type="match status" value="1"/>
</dbReference>
<sequence length="265" mass="29975">MVLIPAGEFMMGSNNGSSDEKPVKTFSLRVSPSVNIKMVLIPAGEFMMGSEKGEDNEKPVHNVKIKQPFYMGKYPVTQAQWKAVMGDNPSYWKAVMGNNPSHWKGNNLPVENVNWADCVAFCEKLSKLSGKTIRLPSEAEWEYACRAGTTTNYWWGDSIDNNRCWYNDNSGGKTHPHPVGKKVNAHTNPFGLCDMLGNVWEWCEDKWEGNYNTLRSQQAHKSNSEYWVLRGGSWGSFANGVRSAYRYGNSTYRDGIEGFRIVFFP</sequence>
<keyword evidence="3" id="KW-1185">Reference proteome</keyword>
<dbReference type="PANTHER" id="PTHR23150:SF19">
    <property type="entry name" value="FORMYLGLYCINE-GENERATING ENZYME"/>
    <property type="match status" value="1"/>
</dbReference>
<proteinExistence type="predicted"/>
<dbReference type="InterPro" id="IPR016187">
    <property type="entry name" value="CTDL_fold"/>
</dbReference>
<organism evidence="2 3">
    <name type="scientific">Beggiatoa leptomitoformis</name>
    <dbReference type="NCBI Taxonomy" id="288004"/>
    <lineage>
        <taxon>Bacteria</taxon>
        <taxon>Pseudomonadati</taxon>
        <taxon>Pseudomonadota</taxon>
        <taxon>Gammaproteobacteria</taxon>
        <taxon>Thiotrichales</taxon>
        <taxon>Thiotrichaceae</taxon>
        <taxon>Beggiatoa</taxon>
    </lineage>
</organism>
<evidence type="ECO:0000313" key="2">
    <source>
        <dbReference type="EMBL" id="AUI69995.2"/>
    </source>
</evidence>
<accession>A0A2N9YHX7</accession>
<dbReference type="InterPro" id="IPR005532">
    <property type="entry name" value="SUMF_dom"/>
</dbReference>
<dbReference type="Pfam" id="PF03781">
    <property type="entry name" value="FGE-sulfatase"/>
    <property type="match status" value="1"/>
</dbReference>
<dbReference type="Proteomes" id="UP000234271">
    <property type="component" value="Chromosome"/>
</dbReference>
<name>A0A2N9YHX7_9GAMM</name>
<evidence type="ECO:0000259" key="1">
    <source>
        <dbReference type="Pfam" id="PF03781"/>
    </source>
</evidence>
<dbReference type="OrthoDB" id="9768004at2"/>
<dbReference type="Gene3D" id="3.90.1580.10">
    <property type="entry name" value="paralog of FGE (formylglycine-generating enzyme)"/>
    <property type="match status" value="1"/>
</dbReference>
<dbReference type="SUPFAM" id="SSF56436">
    <property type="entry name" value="C-type lectin-like"/>
    <property type="match status" value="1"/>
</dbReference>
<gene>
    <name evidence="2" type="ORF">BLE401_15675</name>
</gene>
<dbReference type="AlphaFoldDB" id="A0A2N9YHX7"/>
<evidence type="ECO:0000313" key="3">
    <source>
        <dbReference type="Proteomes" id="UP000234271"/>
    </source>
</evidence>
<dbReference type="EMBL" id="CP018889">
    <property type="protein sequence ID" value="AUI69995.2"/>
    <property type="molecule type" value="Genomic_DNA"/>
</dbReference>
<dbReference type="InterPro" id="IPR051043">
    <property type="entry name" value="Sulfatase_Mod_Factor_Kinase"/>
</dbReference>
<reference evidence="3" key="1">
    <citation type="submission" date="2016-12" db="EMBL/GenBank/DDBJ databases">
        <title>Complete Genome Sequence of Beggiatoa leptomitiformis D-401.</title>
        <authorList>
            <person name="Fomenkov A."/>
            <person name="Vincze T."/>
            <person name="Grabovich M."/>
            <person name="Anton B.P."/>
            <person name="Dubinina G."/>
            <person name="Orlova M."/>
            <person name="Belousova E."/>
            <person name="Roberts R.J."/>
        </authorList>
    </citation>
    <scope>NUCLEOTIDE SEQUENCE [LARGE SCALE GENOMIC DNA]</scope>
    <source>
        <strain evidence="3">D-401</strain>
    </source>
</reference>